<proteinExistence type="predicted"/>
<keyword evidence="1" id="KW-0812">Transmembrane</keyword>
<evidence type="ECO:0000256" key="1">
    <source>
        <dbReference type="SAM" id="Phobius"/>
    </source>
</evidence>
<keyword evidence="1" id="KW-1133">Transmembrane helix</keyword>
<protein>
    <recommendedName>
        <fullName evidence="6">PQQ-like domain protein</fullName>
    </recommendedName>
</protein>
<dbReference type="AlphaFoldDB" id="U1GPP8"/>
<dbReference type="Proteomes" id="UP000016646">
    <property type="component" value="Unassembled WGS sequence"/>
</dbReference>
<reference evidence="4 5" key="1">
    <citation type="submission" date="2013-08" db="EMBL/GenBank/DDBJ databases">
        <authorList>
            <person name="Durkin A.S."/>
            <person name="Haft D.R."/>
            <person name="McCorrison J."/>
            <person name="Torralba M."/>
            <person name="Gillis M."/>
            <person name="Haft D.H."/>
            <person name="Methe B."/>
            <person name="Sutton G."/>
            <person name="Nelson K.E."/>
        </authorList>
    </citation>
    <scope>NUCLEOTIDE SEQUENCE [LARGE SCALE GENOMIC DNA]</scope>
    <source>
        <strain evidence="3 5">ATCC 35536</strain>
        <strain evidence="2 4">VPI DR56BR1116</strain>
    </source>
</reference>
<evidence type="ECO:0000313" key="4">
    <source>
        <dbReference type="Proteomes" id="UP000016412"/>
    </source>
</evidence>
<keyword evidence="5" id="KW-1185">Reference proteome</keyword>
<dbReference type="eggNOG" id="ENOG502ZG03">
    <property type="taxonomic scope" value="Bacteria"/>
</dbReference>
<dbReference type="EMBL" id="AUZJ01000053">
    <property type="protein sequence ID" value="ERF59975.1"/>
    <property type="molecule type" value="Genomic_DNA"/>
</dbReference>
<organism evidence="2 4">
    <name type="scientific">Treponema socranskii subsp. socranskii VPI DR56BR1116 = ATCC 35536</name>
    <dbReference type="NCBI Taxonomy" id="1125725"/>
    <lineage>
        <taxon>Bacteria</taxon>
        <taxon>Pseudomonadati</taxon>
        <taxon>Spirochaetota</taxon>
        <taxon>Spirochaetia</taxon>
        <taxon>Spirochaetales</taxon>
        <taxon>Treponemataceae</taxon>
        <taxon>Treponema</taxon>
    </lineage>
</organism>
<comment type="caution">
    <text evidence="2">The sequence shown here is derived from an EMBL/GenBank/DDBJ whole genome shotgun (WGS) entry which is preliminary data.</text>
</comment>
<dbReference type="STRING" id="1125725.HMPREF1325_0563"/>
<dbReference type="InterPro" id="IPR015943">
    <property type="entry name" value="WD40/YVTN_repeat-like_dom_sf"/>
</dbReference>
<keyword evidence="1" id="KW-0472">Membrane</keyword>
<accession>U1GPP8</accession>
<feature type="transmembrane region" description="Helical" evidence="1">
    <location>
        <begin position="7"/>
        <end position="26"/>
    </location>
</feature>
<dbReference type="Proteomes" id="UP000016412">
    <property type="component" value="Unassembled WGS sequence"/>
</dbReference>
<name>U1GPP8_TRESO</name>
<dbReference type="SUPFAM" id="SSF50998">
    <property type="entry name" value="Quinoprotein alcohol dehydrogenase-like"/>
    <property type="match status" value="1"/>
</dbReference>
<dbReference type="InterPro" id="IPR011047">
    <property type="entry name" value="Quinoprotein_ADH-like_sf"/>
</dbReference>
<dbReference type="Gene3D" id="2.130.10.10">
    <property type="entry name" value="YVTN repeat-like/Quinoprotein amine dehydrogenase"/>
    <property type="match status" value="1"/>
</dbReference>
<dbReference type="PATRIC" id="fig|1125725.3.peg.2090"/>
<evidence type="ECO:0000313" key="3">
    <source>
        <dbReference type="EMBL" id="ERK03289.1"/>
    </source>
</evidence>
<dbReference type="EMBL" id="AVQI01000037">
    <property type="protein sequence ID" value="ERK03289.1"/>
    <property type="molecule type" value="Genomic_DNA"/>
</dbReference>
<evidence type="ECO:0000313" key="2">
    <source>
        <dbReference type="EMBL" id="ERF59975.1"/>
    </source>
</evidence>
<evidence type="ECO:0000313" key="5">
    <source>
        <dbReference type="Proteomes" id="UP000016646"/>
    </source>
</evidence>
<sequence>MKHKKGVAFYVFLGIAFSIVYIILAAQPIGREHQFIPQWKLELNAQMQKADASGEKPLYFKLGQTMGYFTESGTLLSVETFPFKAAISERYYAPYNTYGSSIDFFKPDGEKAGTINESGFPLFDEDRIFVFLAGGASFVECNSDGKRMWEYNGTVPITAFDSSSSGCVAGFADGTVRQFFADGTMIQKFSPGGSDYQVILGAALSSDGSMIALISGQNRQRFVLMKKYDAQTKIVFHEYIAQSSPLQRLVQFSKDGSVVWYNYKDTLGIVDTKGGKASHLAIRGQAISLQESGDLVFVLTKDDAKYTVYIIEKFDTMNGSFSFDAETAFIRTDGDNLFVGKDSSVSRIRIAKN</sequence>
<dbReference type="RefSeq" id="WP_021331088.1">
    <property type="nucleotide sequence ID" value="NZ_AUZJ01000053.1"/>
</dbReference>
<evidence type="ECO:0008006" key="6">
    <source>
        <dbReference type="Google" id="ProtNLM"/>
    </source>
</evidence>
<gene>
    <name evidence="3" type="ORF">HMPREF0860_2410</name>
    <name evidence="2" type="ORF">HMPREF1325_0563</name>
</gene>
<dbReference type="OrthoDB" id="358864at2"/>